<dbReference type="Pfam" id="PF05406">
    <property type="entry name" value="WGR"/>
    <property type="match status" value="1"/>
</dbReference>
<dbReference type="Gene3D" id="2.20.140.10">
    <property type="entry name" value="WGR domain"/>
    <property type="match status" value="1"/>
</dbReference>
<dbReference type="PANTHER" id="PTHR10459:SF66">
    <property type="entry name" value="PROTEIN MONO-ADP-RIBOSYLTRANSFERASE PARP3"/>
    <property type="match status" value="1"/>
</dbReference>
<keyword evidence="3 7" id="KW-0808">Transferase</keyword>
<evidence type="ECO:0000256" key="5">
    <source>
        <dbReference type="ARBA" id="ARBA00023027"/>
    </source>
</evidence>
<evidence type="ECO:0000259" key="9">
    <source>
        <dbReference type="PROSITE" id="PS51059"/>
    </source>
</evidence>
<evidence type="ECO:0000259" key="10">
    <source>
        <dbReference type="PROSITE" id="PS51060"/>
    </source>
</evidence>
<dbReference type="InterPro" id="IPR012317">
    <property type="entry name" value="Poly(ADP-ribose)pol_cat_dom"/>
</dbReference>
<dbReference type="CDD" id="cd01437">
    <property type="entry name" value="parp_like"/>
    <property type="match status" value="1"/>
</dbReference>
<keyword evidence="12" id="KW-1185">Reference proteome</keyword>
<protein>
    <recommendedName>
        <fullName evidence="7">Poly [ADP-ribose] polymerase</fullName>
        <shortName evidence="7">PARP</shortName>
        <ecNumber evidence="7">2.4.2.-</ecNumber>
    </recommendedName>
</protein>
<feature type="domain" description="WGR" evidence="11">
    <location>
        <begin position="66"/>
        <end position="157"/>
    </location>
</feature>
<dbReference type="PROSITE" id="PS51060">
    <property type="entry name" value="PARP_ALPHA_HD"/>
    <property type="match status" value="1"/>
</dbReference>
<feature type="domain" description="PARP catalytic" evidence="9">
    <location>
        <begin position="321"/>
        <end position="538"/>
    </location>
</feature>
<dbReference type="SUPFAM" id="SSF56399">
    <property type="entry name" value="ADP-ribosylation"/>
    <property type="match status" value="1"/>
</dbReference>
<sequence length="538" mass="60269">MPPKRKAAGKAAATKAKKAKQAAEEVKVEEEAAPETMKDKIAKLKAADKGKPKKHKPDTFCHLSSSSEVHEDFDAMLNQTNIGHNNNKYYVIQVLNCGKSYYAWNRWGRVGETGQNALKGPFSSPEPAIKDFEKKFRDKTGNAWSARDNFTPKPKKYTLLEMAGEEDDGEDVVDMGPSDSGVPKKVLPSKLNKETQALMKLIFDNDMFRDALKKFDIDVKKMPLGKLSKTQIAKGFEALEEIEEAINSNKPKNSLNALSSKFYTAIPHDFGRRVPPAISTAEEVQKKYDMLAVLGDIEMAQSIQKDKEKAEKESKEDTVPHPLDTNYGLLNCTLDHVDKSSKQYKLLEKYFLATEGSSWRKMKLKEIWEVDRASEGPRFAANNKIDYRKLLWHGTNVAVVTAILKTGLRIMPHSGGRVGRGIYFASENNKSAGYVSSAQGKGIMFLNEVALGSQHRITRDDSSLVQAPSGYDSVLACGQQEPDEKSEVTIKLDGKNVVVPQGKPQKVSKYSSSSFWQSEYLVYREDQCRIRYLLLFDM</sequence>
<reference evidence="13" key="1">
    <citation type="submission" date="2025-08" db="UniProtKB">
        <authorList>
            <consortium name="RefSeq"/>
        </authorList>
    </citation>
    <scope>IDENTIFICATION</scope>
</reference>
<evidence type="ECO:0000313" key="12">
    <source>
        <dbReference type="Proteomes" id="UP000694888"/>
    </source>
</evidence>
<keyword evidence="4" id="KW-0548">Nucleotidyltransferase</keyword>
<dbReference type="SUPFAM" id="SSF142921">
    <property type="entry name" value="WGR domain-like"/>
    <property type="match status" value="1"/>
</dbReference>
<feature type="domain" description="PARP alpha-helical" evidence="10">
    <location>
        <begin position="188"/>
        <end position="305"/>
    </location>
</feature>
<keyword evidence="6" id="KW-0539">Nucleus</keyword>
<dbReference type="InterPro" id="IPR036616">
    <property type="entry name" value="Poly(ADP-ribose)pol_reg_dom_sf"/>
</dbReference>
<dbReference type="PROSITE" id="PS51977">
    <property type="entry name" value="WGR"/>
    <property type="match status" value="1"/>
</dbReference>
<dbReference type="InterPro" id="IPR004102">
    <property type="entry name" value="Poly(ADP-ribose)pol_reg_dom"/>
</dbReference>
<dbReference type="EC" id="2.4.2.-" evidence="7"/>
<dbReference type="Gene3D" id="3.90.228.10">
    <property type="match status" value="1"/>
</dbReference>
<dbReference type="RefSeq" id="XP_005100577.1">
    <property type="nucleotide sequence ID" value="XM_005100520.3"/>
</dbReference>
<dbReference type="PANTHER" id="PTHR10459">
    <property type="entry name" value="DNA LIGASE"/>
    <property type="match status" value="1"/>
</dbReference>
<keyword evidence="2 7" id="KW-0328">Glycosyltransferase</keyword>
<dbReference type="Pfam" id="PF02877">
    <property type="entry name" value="PARP_reg"/>
    <property type="match status" value="1"/>
</dbReference>
<proteinExistence type="predicted"/>
<dbReference type="InterPro" id="IPR008893">
    <property type="entry name" value="WGR_domain"/>
</dbReference>
<evidence type="ECO:0000256" key="3">
    <source>
        <dbReference type="ARBA" id="ARBA00022679"/>
    </source>
</evidence>
<name>A0ABM0JSM9_APLCA</name>
<dbReference type="GeneID" id="100533538"/>
<evidence type="ECO:0000256" key="6">
    <source>
        <dbReference type="ARBA" id="ARBA00023242"/>
    </source>
</evidence>
<evidence type="ECO:0000256" key="4">
    <source>
        <dbReference type="ARBA" id="ARBA00022695"/>
    </source>
</evidence>
<dbReference type="InterPro" id="IPR050800">
    <property type="entry name" value="ARTD/PARP"/>
</dbReference>
<organism evidence="12 13">
    <name type="scientific">Aplysia californica</name>
    <name type="common">California sea hare</name>
    <dbReference type="NCBI Taxonomy" id="6500"/>
    <lineage>
        <taxon>Eukaryota</taxon>
        <taxon>Metazoa</taxon>
        <taxon>Spiralia</taxon>
        <taxon>Lophotrochozoa</taxon>
        <taxon>Mollusca</taxon>
        <taxon>Gastropoda</taxon>
        <taxon>Heterobranchia</taxon>
        <taxon>Euthyneura</taxon>
        <taxon>Tectipleura</taxon>
        <taxon>Aplysiida</taxon>
        <taxon>Aplysioidea</taxon>
        <taxon>Aplysiidae</taxon>
        <taxon>Aplysia</taxon>
    </lineage>
</organism>
<dbReference type="PROSITE" id="PS51059">
    <property type="entry name" value="PARP_CATALYTIC"/>
    <property type="match status" value="1"/>
</dbReference>
<gene>
    <name evidence="13" type="primary">LOC100533538</name>
</gene>
<dbReference type="SMART" id="SM00773">
    <property type="entry name" value="WGR"/>
    <property type="match status" value="1"/>
</dbReference>
<evidence type="ECO:0000256" key="1">
    <source>
        <dbReference type="ARBA" id="ARBA00004123"/>
    </source>
</evidence>
<dbReference type="Gene3D" id="1.20.142.10">
    <property type="entry name" value="Poly(ADP-ribose) polymerase, regulatory domain"/>
    <property type="match status" value="1"/>
</dbReference>
<comment type="subcellular location">
    <subcellularLocation>
        <location evidence="1">Nucleus</location>
    </subcellularLocation>
</comment>
<dbReference type="SUPFAM" id="SSF47587">
    <property type="entry name" value="Domain of poly(ADP-ribose) polymerase"/>
    <property type="match status" value="1"/>
</dbReference>
<evidence type="ECO:0000259" key="11">
    <source>
        <dbReference type="PROSITE" id="PS51977"/>
    </source>
</evidence>
<evidence type="ECO:0000256" key="2">
    <source>
        <dbReference type="ARBA" id="ARBA00022676"/>
    </source>
</evidence>
<feature type="region of interest" description="Disordered" evidence="8">
    <location>
        <begin position="1"/>
        <end position="35"/>
    </location>
</feature>
<keyword evidence="5 7" id="KW-0520">NAD</keyword>
<accession>A0ABM0JSM9</accession>
<dbReference type="InterPro" id="IPR036930">
    <property type="entry name" value="WGR_dom_sf"/>
</dbReference>
<evidence type="ECO:0000313" key="13">
    <source>
        <dbReference type="RefSeq" id="XP_005100577.1"/>
    </source>
</evidence>
<dbReference type="Pfam" id="PF00644">
    <property type="entry name" value="PARP"/>
    <property type="match status" value="1"/>
</dbReference>
<evidence type="ECO:0000256" key="8">
    <source>
        <dbReference type="SAM" id="MobiDB-lite"/>
    </source>
</evidence>
<feature type="compositionally biased region" description="Basic and acidic residues" evidence="8">
    <location>
        <begin position="21"/>
        <end position="35"/>
    </location>
</feature>
<evidence type="ECO:0000256" key="7">
    <source>
        <dbReference type="RuleBase" id="RU362114"/>
    </source>
</evidence>
<dbReference type="Proteomes" id="UP000694888">
    <property type="component" value="Unplaced"/>
</dbReference>
<dbReference type="CDD" id="cd08002">
    <property type="entry name" value="WGR_PARP3_like"/>
    <property type="match status" value="1"/>
</dbReference>